<dbReference type="AlphaFoldDB" id="A0A9X7Z5V3"/>
<evidence type="ECO:0000256" key="1">
    <source>
        <dbReference type="SAM" id="Phobius"/>
    </source>
</evidence>
<dbReference type="EMBL" id="CP071182">
    <property type="protein sequence ID" value="QSO45676.1"/>
    <property type="molecule type" value="Genomic_DNA"/>
</dbReference>
<organism evidence="2 3">
    <name type="scientific">Alicyclobacillus mengziensis</name>
    <dbReference type="NCBI Taxonomy" id="2931921"/>
    <lineage>
        <taxon>Bacteria</taxon>
        <taxon>Bacillati</taxon>
        <taxon>Bacillota</taxon>
        <taxon>Bacilli</taxon>
        <taxon>Bacillales</taxon>
        <taxon>Alicyclobacillaceae</taxon>
        <taxon>Alicyclobacillus</taxon>
    </lineage>
</organism>
<keyword evidence="1" id="KW-0472">Membrane</keyword>
<gene>
    <name evidence="2" type="ORF">JZ786_14060</name>
</gene>
<sequence>MMRVLLLIIMLVGNIIAVPFVNTIHPLVFGMPFFLFWLLIWMIITPLLTWWIYAMDQRRDRLGKSR</sequence>
<name>A0A9X7Z5V3_9BACL</name>
<dbReference type="KEGG" id="afx:JZ786_14060"/>
<dbReference type="Pfam" id="PF11755">
    <property type="entry name" value="DUF3311"/>
    <property type="match status" value="1"/>
</dbReference>
<dbReference type="RefSeq" id="WP_206655045.1">
    <property type="nucleotide sequence ID" value="NZ_CP071182.1"/>
</dbReference>
<keyword evidence="1" id="KW-1133">Transmembrane helix</keyword>
<evidence type="ECO:0000313" key="3">
    <source>
        <dbReference type="Proteomes" id="UP000663505"/>
    </source>
</evidence>
<proteinExistence type="predicted"/>
<keyword evidence="1" id="KW-0812">Transmembrane</keyword>
<reference evidence="2 3" key="1">
    <citation type="submission" date="2021-02" db="EMBL/GenBank/DDBJ databases">
        <title>Alicyclobacillus curvatus sp. nov. and Alicyclobacillus mengziensis sp. nov., two acidophilic bacteria isolated from acid mine drainage.</title>
        <authorList>
            <person name="Huang Y."/>
        </authorList>
    </citation>
    <scope>NUCLEOTIDE SEQUENCE [LARGE SCALE GENOMIC DNA]</scope>
    <source>
        <strain evidence="2 3">S30H14</strain>
    </source>
</reference>
<dbReference type="InterPro" id="IPR021741">
    <property type="entry name" value="DUF3311"/>
</dbReference>
<accession>A0A9X7Z5V3</accession>
<keyword evidence="3" id="KW-1185">Reference proteome</keyword>
<dbReference type="Proteomes" id="UP000663505">
    <property type="component" value="Chromosome"/>
</dbReference>
<evidence type="ECO:0000313" key="2">
    <source>
        <dbReference type="EMBL" id="QSO45676.1"/>
    </source>
</evidence>
<feature type="transmembrane region" description="Helical" evidence="1">
    <location>
        <begin position="33"/>
        <end position="54"/>
    </location>
</feature>
<protein>
    <submittedName>
        <fullName evidence="2">DUF3311 domain-containing protein</fullName>
    </submittedName>
</protein>